<evidence type="ECO:0000313" key="3">
    <source>
        <dbReference type="Proteomes" id="UP000070121"/>
    </source>
</evidence>
<accession>A0A135V488</accession>
<comment type="caution">
    <text evidence="2">The sequence shown here is derived from an EMBL/GenBank/DDBJ whole genome shotgun (WGS) entry which is preliminary data.</text>
</comment>
<evidence type="ECO:0000256" key="1">
    <source>
        <dbReference type="SAM" id="MobiDB-lite"/>
    </source>
</evidence>
<gene>
    <name evidence="2" type="ORF">CSAL01_13179</name>
</gene>
<reference evidence="2 3" key="1">
    <citation type="submission" date="2014-02" db="EMBL/GenBank/DDBJ databases">
        <title>The genome sequence of Colletotrichum salicis CBS 607.94.</title>
        <authorList>
            <person name="Baroncelli R."/>
            <person name="Thon M.R."/>
        </authorList>
    </citation>
    <scope>NUCLEOTIDE SEQUENCE [LARGE SCALE GENOMIC DNA]</scope>
    <source>
        <strain evidence="2 3">CBS 607.94</strain>
    </source>
</reference>
<feature type="region of interest" description="Disordered" evidence="1">
    <location>
        <begin position="116"/>
        <end position="142"/>
    </location>
</feature>
<dbReference type="AlphaFoldDB" id="A0A135V488"/>
<keyword evidence="3" id="KW-1185">Reference proteome</keyword>
<evidence type="ECO:0000313" key="2">
    <source>
        <dbReference type="EMBL" id="KXH67472.1"/>
    </source>
</evidence>
<protein>
    <submittedName>
        <fullName evidence="2">Uncharacterized protein</fullName>
    </submittedName>
</protein>
<dbReference type="EMBL" id="JFFI01000467">
    <property type="protein sequence ID" value="KXH67472.1"/>
    <property type="molecule type" value="Genomic_DNA"/>
</dbReference>
<dbReference type="Proteomes" id="UP000070121">
    <property type="component" value="Unassembled WGS sequence"/>
</dbReference>
<name>A0A135V488_9PEZI</name>
<sequence length="142" mass="14087">MDVDWKTYGCPALALAAAASSRLRSSSANLTRLYGSCDGAYVGGGCRTCCCEGCRFTDSVPATAVTSVPAVPAVLAVPAVPGACGVTISIMGIRRGCCAVYGVGVGWRGSGGGCVGAPPPTPAPAPVGTEPRDPPPPSDEEE</sequence>
<proteinExistence type="predicted"/>
<organism evidence="2 3">
    <name type="scientific">Colletotrichum salicis</name>
    <dbReference type="NCBI Taxonomy" id="1209931"/>
    <lineage>
        <taxon>Eukaryota</taxon>
        <taxon>Fungi</taxon>
        <taxon>Dikarya</taxon>
        <taxon>Ascomycota</taxon>
        <taxon>Pezizomycotina</taxon>
        <taxon>Sordariomycetes</taxon>
        <taxon>Hypocreomycetidae</taxon>
        <taxon>Glomerellales</taxon>
        <taxon>Glomerellaceae</taxon>
        <taxon>Colletotrichum</taxon>
        <taxon>Colletotrichum acutatum species complex</taxon>
    </lineage>
</organism>